<dbReference type="PROSITE" id="PS50005">
    <property type="entry name" value="TPR"/>
    <property type="match status" value="1"/>
</dbReference>
<dbReference type="SMART" id="SM00028">
    <property type="entry name" value="TPR"/>
    <property type="match status" value="3"/>
</dbReference>
<evidence type="ECO:0000256" key="1">
    <source>
        <dbReference type="ARBA" id="ARBA00022803"/>
    </source>
</evidence>
<keyword evidence="5" id="KW-1185">Reference proteome</keyword>
<dbReference type="Gene3D" id="1.25.40.10">
    <property type="entry name" value="Tetratricopeptide repeat domain"/>
    <property type="match status" value="1"/>
</dbReference>
<dbReference type="InParanoid" id="A0A2K3D721"/>
<gene>
    <name evidence="4" type="ORF">CHLRE_12g544752v5</name>
</gene>
<dbReference type="AlphaFoldDB" id="A0A2K3D721"/>
<dbReference type="InterPro" id="IPR011990">
    <property type="entry name" value="TPR-like_helical_dom_sf"/>
</dbReference>
<dbReference type="OrthoDB" id="245563at2759"/>
<dbReference type="RefSeq" id="XP_001703028.2">
    <property type="nucleotide sequence ID" value="XM_001702976.2"/>
</dbReference>
<evidence type="ECO:0000313" key="4">
    <source>
        <dbReference type="EMBL" id="PNW76325.1"/>
    </source>
</evidence>
<evidence type="ECO:0000256" key="2">
    <source>
        <dbReference type="PROSITE-ProRule" id="PRU00339"/>
    </source>
</evidence>
<dbReference type="PaxDb" id="3055-EDO96673"/>
<dbReference type="ExpressionAtlas" id="A0A2K3D721">
    <property type="expression patterns" value="baseline and differential"/>
</dbReference>
<reference evidence="4 5" key="1">
    <citation type="journal article" date="2007" name="Science">
        <title>The Chlamydomonas genome reveals the evolution of key animal and plant functions.</title>
        <authorList>
            <person name="Merchant S.S."/>
            <person name="Prochnik S.E."/>
            <person name="Vallon O."/>
            <person name="Harris E.H."/>
            <person name="Karpowicz S.J."/>
            <person name="Witman G.B."/>
            <person name="Terry A."/>
            <person name="Salamov A."/>
            <person name="Fritz-Laylin L.K."/>
            <person name="Marechal-Drouard L."/>
            <person name="Marshall W.F."/>
            <person name="Qu L.H."/>
            <person name="Nelson D.R."/>
            <person name="Sanderfoot A.A."/>
            <person name="Spalding M.H."/>
            <person name="Kapitonov V.V."/>
            <person name="Ren Q."/>
            <person name="Ferris P."/>
            <person name="Lindquist E."/>
            <person name="Shapiro H."/>
            <person name="Lucas S.M."/>
            <person name="Grimwood J."/>
            <person name="Schmutz J."/>
            <person name="Cardol P."/>
            <person name="Cerutti H."/>
            <person name="Chanfreau G."/>
            <person name="Chen C.L."/>
            <person name="Cognat V."/>
            <person name="Croft M.T."/>
            <person name="Dent R."/>
            <person name="Dutcher S."/>
            <person name="Fernandez E."/>
            <person name="Fukuzawa H."/>
            <person name="Gonzalez-Ballester D."/>
            <person name="Gonzalez-Halphen D."/>
            <person name="Hallmann A."/>
            <person name="Hanikenne M."/>
            <person name="Hippler M."/>
            <person name="Inwood W."/>
            <person name="Jabbari K."/>
            <person name="Kalanon M."/>
            <person name="Kuras R."/>
            <person name="Lefebvre P.A."/>
            <person name="Lemaire S.D."/>
            <person name="Lobanov A.V."/>
            <person name="Lohr M."/>
            <person name="Manuell A."/>
            <person name="Meier I."/>
            <person name="Mets L."/>
            <person name="Mittag M."/>
            <person name="Mittelmeier T."/>
            <person name="Moroney J.V."/>
            <person name="Moseley J."/>
            <person name="Napoli C."/>
            <person name="Nedelcu A.M."/>
            <person name="Niyogi K."/>
            <person name="Novoselov S.V."/>
            <person name="Paulsen I.T."/>
            <person name="Pazour G."/>
            <person name="Purton S."/>
            <person name="Ral J.P."/>
            <person name="Riano-Pachon D.M."/>
            <person name="Riekhof W."/>
            <person name="Rymarquis L."/>
            <person name="Schroda M."/>
            <person name="Stern D."/>
            <person name="Umen J."/>
            <person name="Willows R."/>
            <person name="Wilson N."/>
            <person name="Zimmer S.L."/>
            <person name="Allmer J."/>
            <person name="Balk J."/>
            <person name="Bisova K."/>
            <person name="Chen C.J."/>
            <person name="Elias M."/>
            <person name="Gendler K."/>
            <person name="Hauser C."/>
            <person name="Lamb M.R."/>
            <person name="Ledford H."/>
            <person name="Long J.C."/>
            <person name="Minagawa J."/>
            <person name="Page M.D."/>
            <person name="Pan J."/>
            <person name="Pootakham W."/>
            <person name="Roje S."/>
            <person name="Rose A."/>
            <person name="Stahlberg E."/>
            <person name="Terauchi A.M."/>
            <person name="Yang P."/>
            <person name="Ball S."/>
            <person name="Bowler C."/>
            <person name="Dieckmann C.L."/>
            <person name="Gladyshev V.N."/>
            <person name="Green P."/>
            <person name="Jorgensen R."/>
            <person name="Mayfield S."/>
            <person name="Mueller-Roeber B."/>
            <person name="Rajamani S."/>
            <person name="Sayre R.T."/>
            <person name="Brokstein P."/>
            <person name="Dubchak I."/>
            <person name="Goodstein D."/>
            <person name="Hornick L."/>
            <person name="Huang Y.W."/>
            <person name="Jhaveri J."/>
            <person name="Luo Y."/>
            <person name="Martinez D."/>
            <person name="Ngau W.C."/>
            <person name="Otillar B."/>
            <person name="Poliakov A."/>
            <person name="Porter A."/>
            <person name="Szajkowski L."/>
            <person name="Werner G."/>
            <person name="Zhou K."/>
            <person name="Grigoriev I.V."/>
            <person name="Rokhsar D.S."/>
            <person name="Grossman A.R."/>
        </authorList>
    </citation>
    <scope>NUCLEOTIDE SEQUENCE [LARGE SCALE GENOMIC DNA]</scope>
    <source>
        <strain evidence="5">CC-503</strain>
    </source>
</reference>
<dbReference type="STRING" id="3055.A0A2K3D721"/>
<accession>A0A2K3D721</accession>
<dbReference type="InterPro" id="IPR019734">
    <property type="entry name" value="TPR_rpt"/>
</dbReference>
<dbReference type="InterPro" id="IPR051966">
    <property type="entry name" value="RPAP3"/>
</dbReference>
<feature type="repeat" description="TPR" evidence="2">
    <location>
        <begin position="227"/>
        <end position="260"/>
    </location>
</feature>
<dbReference type="PANTHER" id="PTHR46423">
    <property type="entry name" value="RNA POLYMERASE II-ASSOCIATED PROTEIN 3"/>
    <property type="match status" value="1"/>
</dbReference>
<sequence>MTVKVPAQAKRVKYVYIPADVHEQIQEREIDVPEGREVECLLDCLKDHFKAAGGTKTAAQREAQKQQLIAQVGAESAAKLSEQMLAAALDMQMVETIPLLVNNRDSGFVGVNMYCDDQAQVKELPLNMRASNIADCCGKPMQVNGDVFLARLFDNDDAFVRLDLGLPEVTSTAAWVAAAAAQAARRMQQGDRAADFMAQMQQQQRKQGQAAAAAAVPAATVRELTPAEAEKEAGNAAVKRGDWSGAVERYSAALGLDPGMTAAANNRALALLRLGRHDEAEADCSKVLEDEPRNVKALLRRASCRVALGRREGAVEDLQAVLALEPHNKDAQAELTKLAPPPPPAPAAAGEQVSA</sequence>
<dbReference type="Pfam" id="PF13432">
    <property type="entry name" value="TPR_16"/>
    <property type="match status" value="1"/>
</dbReference>
<dbReference type="Gramene" id="PNW76325">
    <property type="protein sequence ID" value="PNW76325"/>
    <property type="gene ID" value="CHLRE_12g544752v5"/>
</dbReference>
<evidence type="ECO:0000313" key="5">
    <source>
        <dbReference type="Proteomes" id="UP000006906"/>
    </source>
</evidence>
<organism evidence="4 5">
    <name type="scientific">Chlamydomonas reinhardtii</name>
    <name type="common">Chlamydomonas smithii</name>
    <dbReference type="NCBI Taxonomy" id="3055"/>
    <lineage>
        <taxon>Eukaryota</taxon>
        <taxon>Viridiplantae</taxon>
        <taxon>Chlorophyta</taxon>
        <taxon>core chlorophytes</taxon>
        <taxon>Chlorophyceae</taxon>
        <taxon>CS clade</taxon>
        <taxon>Chlamydomonadales</taxon>
        <taxon>Chlamydomonadaceae</taxon>
        <taxon>Chlamydomonas</taxon>
    </lineage>
</organism>
<dbReference type="GeneID" id="5728568"/>
<name>A0A2K3D721_CHLRE</name>
<evidence type="ECO:0000256" key="3">
    <source>
        <dbReference type="SAM" id="MobiDB-lite"/>
    </source>
</evidence>
<protein>
    <submittedName>
        <fullName evidence="4">Uncharacterized protein</fullName>
    </submittedName>
</protein>
<dbReference type="KEGG" id="cre:CHLRE_12g544752v5"/>
<dbReference type="OMA" id="YALCGAQ"/>
<proteinExistence type="predicted"/>
<keyword evidence="1 2" id="KW-0802">TPR repeat</keyword>
<feature type="region of interest" description="Disordered" evidence="3">
    <location>
        <begin position="332"/>
        <end position="355"/>
    </location>
</feature>
<dbReference type="Proteomes" id="UP000006906">
    <property type="component" value="Chromosome 12"/>
</dbReference>
<dbReference type="EMBL" id="CM008973">
    <property type="protein sequence ID" value="PNW76325.1"/>
    <property type="molecule type" value="Genomic_DNA"/>
</dbReference>
<dbReference type="SUPFAM" id="SSF48452">
    <property type="entry name" value="TPR-like"/>
    <property type="match status" value="1"/>
</dbReference>
<dbReference type="PANTHER" id="PTHR46423:SF1">
    <property type="entry name" value="RNA POLYMERASE II-ASSOCIATED PROTEIN 3"/>
    <property type="match status" value="1"/>
</dbReference>